<keyword evidence="13 19" id="KW-0249">Electron transport</keyword>
<comment type="function">
    <text evidence="19">C-type cytochrome. Part of the cbb3-type cytochrome c oxidase complex.</text>
</comment>
<feature type="binding site" description="covalent" evidence="21">
    <location>
        <position position="125"/>
    </location>
    <ligand>
        <name>heme c</name>
        <dbReference type="ChEBI" id="CHEBI:61717"/>
        <label>1</label>
    </ligand>
</feature>
<comment type="pathway">
    <text evidence="2 19">Energy metabolism; oxidative phosphorylation.</text>
</comment>
<gene>
    <name evidence="22" type="primary">ccoP</name>
    <name evidence="22" type="ORF">EO081_05590</name>
</gene>
<evidence type="ECO:0000256" key="4">
    <source>
        <dbReference type="ARBA" id="ARBA00022448"/>
    </source>
</evidence>
<keyword evidence="12 19" id="KW-0375">Hydrogen ion transport</keyword>
<keyword evidence="23" id="KW-1185">Reference proteome</keyword>
<feature type="binding site" description="covalent" evidence="21">
    <location>
        <position position="122"/>
    </location>
    <ligand>
        <name>heme c</name>
        <dbReference type="ChEBI" id="CHEBI:61717"/>
        <label>1</label>
    </ligand>
</feature>
<dbReference type="InterPro" id="IPR009056">
    <property type="entry name" value="Cyt_c-like_dom"/>
</dbReference>
<evidence type="ECO:0000256" key="9">
    <source>
        <dbReference type="ARBA" id="ARBA00022692"/>
    </source>
</evidence>
<feature type="binding site" description="covalent" evidence="21">
    <location>
        <position position="219"/>
    </location>
    <ligand>
        <name>heme c</name>
        <dbReference type="ChEBI" id="CHEBI:61717"/>
        <label>2</label>
    </ligand>
</feature>
<dbReference type="UniPathway" id="UPA00705"/>
<keyword evidence="15 19" id="KW-0560">Oxidoreductase</keyword>
<feature type="binding site" description="axial binding residue" evidence="20">
    <location>
        <position position="174"/>
    </location>
    <ligand>
        <name>heme c</name>
        <dbReference type="ChEBI" id="CHEBI:61717"/>
        <label>2</label>
    </ligand>
    <ligandPart>
        <name>Fe</name>
        <dbReference type="ChEBI" id="CHEBI:18248"/>
    </ligandPart>
</feature>
<dbReference type="InterPro" id="IPR004678">
    <property type="entry name" value="Cyt_c_oxidase_cbb3_su3"/>
</dbReference>
<dbReference type="GO" id="GO:0016491">
    <property type="term" value="F:oxidoreductase activity"/>
    <property type="evidence" value="ECO:0007669"/>
    <property type="project" value="UniProtKB-KW"/>
</dbReference>
<keyword evidence="10 19" id="KW-0479">Metal-binding</keyword>
<dbReference type="InterPro" id="IPR032858">
    <property type="entry name" value="CcoP_N"/>
</dbReference>
<keyword evidence="14" id="KW-1133">Transmembrane helix</keyword>
<dbReference type="Gene3D" id="1.10.760.10">
    <property type="entry name" value="Cytochrome c-like domain"/>
    <property type="match status" value="2"/>
</dbReference>
<evidence type="ECO:0000256" key="17">
    <source>
        <dbReference type="ARBA" id="ARBA00023065"/>
    </source>
</evidence>
<keyword evidence="9" id="KW-0812">Transmembrane</keyword>
<dbReference type="PRINTS" id="PR00605">
    <property type="entry name" value="CYTCHROMECIC"/>
</dbReference>
<dbReference type="NCBIfam" id="TIGR00782">
    <property type="entry name" value="ccoP"/>
    <property type="match status" value="1"/>
</dbReference>
<dbReference type="PANTHER" id="PTHR33751">
    <property type="entry name" value="CBB3-TYPE CYTOCHROME C OXIDASE SUBUNIT FIXP"/>
    <property type="match status" value="1"/>
</dbReference>
<feature type="binding site" description="axial binding residue" evidence="20">
    <location>
        <position position="126"/>
    </location>
    <ligand>
        <name>heme c</name>
        <dbReference type="ChEBI" id="CHEBI:61717"/>
        <label>1</label>
    </ligand>
    <ligandPart>
        <name>Fe</name>
        <dbReference type="ChEBI" id="CHEBI:18248"/>
    </ligandPart>
</feature>
<feature type="binding site" description="axial binding residue" evidence="20">
    <location>
        <position position="223"/>
    </location>
    <ligand>
        <name>heme c</name>
        <dbReference type="ChEBI" id="CHEBI:61717"/>
        <label>2</label>
    </ligand>
    <ligandPart>
        <name>Fe</name>
        <dbReference type="ChEBI" id="CHEBI:18248"/>
    </ligandPart>
</feature>
<keyword evidence="18 19" id="KW-0472">Membrane</keyword>
<dbReference type="GO" id="GO:0009055">
    <property type="term" value="F:electron transfer activity"/>
    <property type="evidence" value="ECO:0007669"/>
    <property type="project" value="InterPro"/>
</dbReference>
<dbReference type="GO" id="GO:0006119">
    <property type="term" value="P:oxidative phosphorylation"/>
    <property type="evidence" value="ECO:0007669"/>
    <property type="project" value="UniProtKB-UniPathway"/>
</dbReference>
<comment type="subcellular location">
    <subcellularLocation>
        <location evidence="1 19">Cell inner membrane</location>
    </subcellularLocation>
</comment>
<dbReference type="GO" id="GO:0005886">
    <property type="term" value="C:plasma membrane"/>
    <property type="evidence" value="ECO:0007669"/>
    <property type="project" value="UniProtKB-SubCell"/>
</dbReference>
<evidence type="ECO:0000256" key="11">
    <source>
        <dbReference type="ARBA" id="ARBA00022737"/>
    </source>
</evidence>
<evidence type="ECO:0000256" key="18">
    <source>
        <dbReference type="ARBA" id="ARBA00023136"/>
    </source>
</evidence>
<name>A0A4Q2J0P8_9SPHN</name>
<dbReference type="PROSITE" id="PS51007">
    <property type="entry name" value="CYTC"/>
    <property type="match status" value="2"/>
</dbReference>
<proteinExistence type="inferred from homology"/>
<evidence type="ECO:0000256" key="7">
    <source>
        <dbReference type="ARBA" id="ARBA00022617"/>
    </source>
</evidence>
<keyword evidence="11" id="KW-0677">Repeat</keyword>
<dbReference type="GO" id="GO:0020037">
    <property type="term" value="F:heme binding"/>
    <property type="evidence" value="ECO:0007669"/>
    <property type="project" value="InterPro"/>
</dbReference>
<dbReference type="PIRSF" id="PIRSF000006">
    <property type="entry name" value="Cbb3-Cox_fixP"/>
    <property type="match status" value="1"/>
</dbReference>
<protein>
    <recommendedName>
        <fullName evidence="19">Cbb3-type cytochrome c oxidase subunit</fullName>
    </recommendedName>
</protein>
<sequence>MVERKRIDDKTGTSTVGHEWDGIEELDTPMPRWWLVTFFATIVFAAVYVVLYPAWPLVHSATAGVLGWSSRGQLAKEVATEGTRKAPIEQALARIPIERLPENSELFQAAVAGGSAAFKVYCVQCHGAGAAGTKGYPNLNDDDWLWGGDLKTIQQTLANGIRQPGNDATRMSVMPAFGRDAILQPAEVQDVVSYVRLLSHQEKPSEAARRGATLFANNCVACHGPQGKGMRDFGAPNLTDGIWLYGGDRDTLTETVTNSRYGVMPAWGHRLDPVTIKMLAAYVHSLGGGEAFVPETPAAVAAATSNPEAATPVAQPRNVQP</sequence>
<evidence type="ECO:0000256" key="10">
    <source>
        <dbReference type="ARBA" id="ARBA00022723"/>
    </source>
</evidence>
<keyword evidence="16 19" id="KW-0408">Iron</keyword>
<dbReference type="InterPro" id="IPR036909">
    <property type="entry name" value="Cyt_c-like_dom_sf"/>
</dbReference>
<evidence type="ECO:0000256" key="14">
    <source>
        <dbReference type="ARBA" id="ARBA00022989"/>
    </source>
</evidence>
<dbReference type="Gene3D" id="6.10.280.130">
    <property type="match status" value="1"/>
</dbReference>
<dbReference type="InterPro" id="IPR038414">
    <property type="entry name" value="CcoP_N_sf"/>
</dbReference>
<dbReference type="GO" id="GO:1902600">
    <property type="term" value="P:proton transmembrane transport"/>
    <property type="evidence" value="ECO:0007669"/>
    <property type="project" value="UniProtKB-KW"/>
</dbReference>
<keyword evidence="5 19" id="KW-1003">Cell membrane</keyword>
<comment type="subunit">
    <text evidence="19">Component of the cbb3-type cytochrome c oxidase.</text>
</comment>
<dbReference type="RefSeq" id="WP_129340891.1">
    <property type="nucleotide sequence ID" value="NZ_JACIDD010000001.1"/>
</dbReference>
<keyword evidence="7 19" id="KW-0349">Heme</keyword>
<keyword evidence="6 19" id="KW-0997">Cell inner membrane</keyword>
<reference evidence="22 23" key="1">
    <citation type="submission" date="2019-01" db="EMBL/GenBank/DDBJ databases">
        <title>Sphingomonas mucosissima sp. nov. and Sphingomonas desiccabilis sp. nov., from biological soil crusts in the Colorado Plateau, USA.</title>
        <authorList>
            <person name="Zhu D."/>
        </authorList>
    </citation>
    <scope>NUCLEOTIDE SEQUENCE [LARGE SCALE GENOMIC DNA]</scope>
    <source>
        <strain evidence="22 23">CP1D</strain>
    </source>
</reference>
<keyword evidence="8 19" id="KW-0679">Respiratory chain</keyword>
<evidence type="ECO:0000313" key="22">
    <source>
        <dbReference type="EMBL" id="RXZ35114.1"/>
    </source>
</evidence>
<keyword evidence="4 19" id="KW-0813">Transport</keyword>
<organism evidence="22 23">
    <name type="scientific">Sphingomonas desiccabilis</name>
    <dbReference type="NCBI Taxonomy" id="429134"/>
    <lineage>
        <taxon>Bacteria</taxon>
        <taxon>Pseudomonadati</taxon>
        <taxon>Pseudomonadota</taxon>
        <taxon>Alphaproteobacteria</taxon>
        <taxon>Sphingomonadales</taxon>
        <taxon>Sphingomonadaceae</taxon>
        <taxon>Sphingomonas</taxon>
    </lineage>
</organism>
<evidence type="ECO:0000256" key="5">
    <source>
        <dbReference type="ARBA" id="ARBA00022475"/>
    </source>
</evidence>
<evidence type="ECO:0000256" key="6">
    <source>
        <dbReference type="ARBA" id="ARBA00022519"/>
    </source>
</evidence>
<evidence type="ECO:0000256" key="21">
    <source>
        <dbReference type="PIRSR" id="PIRSR000006-2"/>
    </source>
</evidence>
<dbReference type="GO" id="GO:0005506">
    <property type="term" value="F:iron ion binding"/>
    <property type="evidence" value="ECO:0007669"/>
    <property type="project" value="InterPro"/>
</dbReference>
<dbReference type="InterPro" id="IPR050597">
    <property type="entry name" value="Cytochrome_c_Oxidase_Subunit"/>
</dbReference>
<dbReference type="EMBL" id="SDPT01000001">
    <property type="protein sequence ID" value="RXZ35114.1"/>
    <property type="molecule type" value="Genomic_DNA"/>
</dbReference>
<evidence type="ECO:0000256" key="19">
    <source>
        <dbReference type="PIRNR" id="PIRNR000006"/>
    </source>
</evidence>
<evidence type="ECO:0000256" key="12">
    <source>
        <dbReference type="ARBA" id="ARBA00022781"/>
    </source>
</evidence>
<dbReference type="InterPro" id="IPR008168">
    <property type="entry name" value="Cyt_C_IC"/>
</dbReference>
<comment type="cofactor">
    <cofactor evidence="19 21">
        <name>heme c</name>
        <dbReference type="ChEBI" id="CHEBI:61717"/>
    </cofactor>
    <text evidence="19 21">Binds 2 heme C groups per subunit.</text>
</comment>
<evidence type="ECO:0000313" key="23">
    <source>
        <dbReference type="Proteomes" id="UP000292347"/>
    </source>
</evidence>
<evidence type="ECO:0000256" key="15">
    <source>
        <dbReference type="ARBA" id="ARBA00023002"/>
    </source>
</evidence>
<evidence type="ECO:0000256" key="1">
    <source>
        <dbReference type="ARBA" id="ARBA00004533"/>
    </source>
</evidence>
<evidence type="ECO:0000256" key="13">
    <source>
        <dbReference type="ARBA" id="ARBA00022982"/>
    </source>
</evidence>
<dbReference type="AlphaFoldDB" id="A0A4Q2J0P8"/>
<evidence type="ECO:0000256" key="16">
    <source>
        <dbReference type="ARBA" id="ARBA00023004"/>
    </source>
</evidence>
<dbReference type="Pfam" id="PF13442">
    <property type="entry name" value="Cytochrome_CBB3"/>
    <property type="match status" value="2"/>
</dbReference>
<dbReference type="OrthoDB" id="9811281at2"/>
<feature type="binding site" description="covalent" evidence="21">
    <location>
        <position position="222"/>
    </location>
    <ligand>
        <name>heme c</name>
        <dbReference type="ChEBI" id="CHEBI:61717"/>
        <label>2</label>
    </ligand>
</feature>
<evidence type="ECO:0000256" key="2">
    <source>
        <dbReference type="ARBA" id="ARBA00004673"/>
    </source>
</evidence>
<comment type="similarity">
    <text evidence="3 19">Belongs to the CcoP / FixP family.</text>
</comment>
<evidence type="ECO:0000256" key="20">
    <source>
        <dbReference type="PIRSR" id="PIRSR000006-1"/>
    </source>
</evidence>
<dbReference type="SUPFAM" id="SSF46626">
    <property type="entry name" value="Cytochrome c"/>
    <property type="match status" value="2"/>
</dbReference>
<evidence type="ECO:0000256" key="8">
    <source>
        <dbReference type="ARBA" id="ARBA00022660"/>
    </source>
</evidence>
<comment type="caution">
    <text evidence="22">The sequence shown here is derived from an EMBL/GenBank/DDBJ whole genome shotgun (WGS) entry which is preliminary data.</text>
</comment>
<dbReference type="PANTHER" id="PTHR33751:SF1">
    <property type="entry name" value="CBB3-TYPE CYTOCHROME C OXIDASE SUBUNIT FIXP"/>
    <property type="match status" value="1"/>
</dbReference>
<evidence type="ECO:0000256" key="3">
    <source>
        <dbReference type="ARBA" id="ARBA00006113"/>
    </source>
</evidence>
<dbReference type="Proteomes" id="UP000292347">
    <property type="component" value="Unassembled WGS sequence"/>
</dbReference>
<feature type="binding site" description="axial binding residue" evidence="20">
    <location>
        <position position="264"/>
    </location>
    <ligand>
        <name>heme c</name>
        <dbReference type="ChEBI" id="CHEBI:61717"/>
        <label>1</label>
    </ligand>
    <ligandPart>
        <name>Fe</name>
        <dbReference type="ChEBI" id="CHEBI:18248"/>
    </ligandPart>
</feature>
<accession>A0A4Q2J0P8</accession>
<keyword evidence="17 19" id="KW-0406">Ion transport</keyword>
<dbReference type="Pfam" id="PF14715">
    <property type="entry name" value="FixP_N"/>
    <property type="match status" value="1"/>
</dbReference>